<keyword evidence="3 6" id="KW-1133">Transmembrane helix</keyword>
<dbReference type="GO" id="GO:0042147">
    <property type="term" value="P:retrograde transport, endosome to Golgi"/>
    <property type="evidence" value="ECO:0007669"/>
    <property type="project" value="TreeGrafter"/>
</dbReference>
<dbReference type="GO" id="GO:0005768">
    <property type="term" value="C:endosome"/>
    <property type="evidence" value="ECO:0007669"/>
    <property type="project" value="TreeGrafter"/>
</dbReference>
<feature type="region of interest" description="Disordered" evidence="5">
    <location>
        <begin position="193"/>
        <end position="215"/>
    </location>
</feature>
<keyword evidence="4 6" id="KW-0472">Membrane</keyword>
<feature type="transmembrane region" description="Helical" evidence="6">
    <location>
        <begin position="248"/>
        <end position="266"/>
    </location>
</feature>
<dbReference type="Gene3D" id="1.20.1280.290">
    <property type="match status" value="2"/>
</dbReference>
<dbReference type="PANTHER" id="PTHR14856:SF9">
    <property type="entry name" value="PQ-LOOP REPEAT-CONTAINING PROTEIN 1"/>
    <property type="match status" value="1"/>
</dbReference>
<evidence type="ECO:0000313" key="7">
    <source>
        <dbReference type="EMBL" id="SNX86836.1"/>
    </source>
</evidence>
<accession>A0AAJ5C7E7</accession>
<protein>
    <recommendedName>
        <fullName evidence="9">Pq loop repeat protein</fullName>
    </recommendedName>
</protein>
<dbReference type="Pfam" id="PF04193">
    <property type="entry name" value="PQ-loop"/>
    <property type="match status" value="2"/>
</dbReference>
<dbReference type="PANTHER" id="PTHR14856">
    <property type="entry name" value="PQ-LOOP REPEAT-CONTAINING PROTEIN 1-LIKE PROTEIN"/>
    <property type="match status" value="1"/>
</dbReference>
<feature type="region of interest" description="Disordered" evidence="5">
    <location>
        <begin position="366"/>
        <end position="466"/>
    </location>
</feature>
<organism evidence="7 8">
    <name type="scientific">Melanopsichium pennsylvanicum</name>
    <dbReference type="NCBI Taxonomy" id="63383"/>
    <lineage>
        <taxon>Eukaryota</taxon>
        <taxon>Fungi</taxon>
        <taxon>Dikarya</taxon>
        <taxon>Basidiomycota</taxon>
        <taxon>Ustilaginomycotina</taxon>
        <taxon>Ustilaginomycetes</taxon>
        <taxon>Ustilaginales</taxon>
        <taxon>Ustilaginaceae</taxon>
        <taxon>Melanopsichium</taxon>
    </lineage>
</organism>
<gene>
    <name evidence="7" type="ORF">MEPE_05545</name>
</gene>
<name>A0AAJ5C7E7_9BASI</name>
<keyword evidence="2 6" id="KW-0812">Transmembrane</keyword>
<dbReference type="GO" id="GO:0045332">
    <property type="term" value="P:phospholipid translocation"/>
    <property type="evidence" value="ECO:0007669"/>
    <property type="project" value="TreeGrafter"/>
</dbReference>
<dbReference type="Proteomes" id="UP001294444">
    <property type="component" value="Unassembled WGS sequence"/>
</dbReference>
<evidence type="ECO:0000256" key="6">
    <source>
        <dbReference type="SAM" id="Phobius"/>
    </source>
</evidence>
<comment type="caution">
    <text evidence="7">The sequence shown here is derived from an EMBL/GenBank/DDBJ whole genome shotgun (WGS) entry which is preliminary data.</text>
</comment>
<feature type="transmembrane region" description="Helical" evidence="6">
    <location>
        <begin position="61"/>
        <end position="82"/>
    </location>
</feature>
<feature type="compositionally biased region" description="Basic and acidic residues" evidence="5">
    <location>
        <begin position="426"/>
        <end position="435"/>
    </location>
</feature>
<evidence type="ECO:0000256" key="2">
    <source>
        <dbReference type="ARBA" id="ARBA00022692"/>
    </source>
</evidence>
<evidence type="ECO:0008006" key="9">
    <source>
        <dbReference type="Google" id="ProtNLM"/>
    </source>
</evidence>
<evidence type="ECO:0000256" key="5">
    <source>
        <dbReference type="SAM" id="MobiDB-lite"/>
    </source>
</evidence>
<dbReference type="InterPro" id="IPR052241">
    <property type="entry name" value="SLC66/Scramblase_ANY1"/>
</dbReference>
<dbReference type="GO" id="GO:0016020">
    <property type="term" value="C:membrane"/>
    <property type="evidence" value="ECO:0007669"/>
    <property type="project" value="UniProtKB-SubCell"/>
</dbReference>
<dbReference type="InterPro" id="IPR006603">
    <property type="entry name" value="PQ-loop_rpt"/>
</dbReference>
<sequence length="466" mass="52349">MSVSTLASLAMAIGAPLVYADQAYSIYRKQDARGFSHDVCAVLLMANITRCFFWLGERFEFALLLQSLLMIGAQLGLLYLCIRFKPVTKWSKSISSDGARVVFNANAADEEDESMLTSRQHEHNAIGSSSTQTDLMDLTQSEALRDQIDQDEEEEGYANKQPLLVTLGAMFRANSSRFTTNSSYDPLSCTDHNSYQSSHSNSNSLLPQPTTRSINTTSTSRLSSILSHLRSSSSKIPRPLHFWQWSDYNSYLVFLFLFFLFLSLLYMMLSKFSTFIATLGYVALGLESSLPIPQLVSNHKRKSLAGFRKSVLVGWLGGDSFKLVYFLLKRSPIQFSVCAILQLGVDLAILIQSRLYKEKTEKDEEEMRLKAQVKKGPGLSGREQGRSMQNEIEEDDFTDELSSGSRIKGKSRGKWEGNGSKIVNSKVEREDDQLLRHPNHVISIQADNDDDDDDDDEGDISNGRRK</sequence>
<dbReference type="FunFam" id="1.20.1280.290:FF:000005">
    <property type="entry name" value="PQ-loop repeat-containing protein 1"/>
    <property type="match status" value="1"/>
</dbReference>
<reference evidence="7" key="1">
    <citation type="submission" date="2023-10" db="EMBL/GenBank/DDBJ databases">
        <authorList>
            <person name="Guldener U."/>
        </authorList>
    </citation>
    <scope>NUCLEOTIDE SEQUENCE</scope>
    <source>
        <strain evidence="7">Mp4</strain>
    </source>
</reference>
<evidence type="ECO:0000256" key="4">
    <source>
        <dbReference type="ARBA" id="ARBA00023136"/>
    </source>
</evidence>
<dbReference type="EMBL" id="OAPG01000016">
    <property type="protein sequence ID" value="SNX86836.1"/>
    <property type="molecule type" value="Genomic_DNA"/>
</dbReference>
<evidence type="ECO:0000256" key="1">
    <source>
        <dbReference type="ARBA" id="ARBA00004141"/>
    </source>
</evidence>
<dbReference type="GO" id="GO:0005829">
    <property type="term" value="C:cytosol"/>
    <property type="evidence" value="ECO:0007669"/>
    <property type="project" value="GOC"/>
</dbReference>
<evidence type="ECO:0000256" key="3">
    <source>
        <dbReference type="ARBA" id="ARBA00022989"/>
    </source>
</evidence>
<comment type="subcellular location">
    <subcellularLocation>
        <location evidence="1">Membrane</location>
        <topology evidence="1">Multi-pass membrane protein</topology>
    </subcellularLocation>
</comment>
<keyword evidence="8" id="KW-1185">Reference proteome</keyword>
<dbReference type="GO" id="GO:0005802">
    <property type="term" value="C:trans-Golgi network"/>
    <property type="evidence" value="ECO:0007669"/>
    <property type="project" value="TreeGrafter"/>
</dbReference>
<dbReference type="AlphaFoldDB" id="A0AAJ5C7E7"/>
<feature type="compositionally biased region" description="Acidic residues" evidence="5">
    <location>
        <begin position="447"/>
        <end position="459"/>
    </location>
</feature>
<evidence type="ECO:0000313" key="8">
    <source>
        <dbReference type="Proteomes" id="UP001294444"/>
    </source>
</evidence>
<proteinExistence type="predicted"/>